<evidence type="ECO:0000256" key="13">
    <source>
        <dbReference type="ARBA" id="ARBA00022989"/>
    </source>
</evidence>
<reference evidence="25" key="1">
    <citation type="submission" date="2025-08" db="UniProtKB">
        <authorList>
            <consortium name="RefSeq"/>
        </authorList>
    </citation>
    <scope>IDENTIFICATION</scope>
</reference>
<feature type="transmembrane region" description="Helical" evidence="21">
    <location>
        <begin position="600"/>
        <end position="624"/>
    </location>
</feature>
<evidence type="ECO:0000256" key="3">
    <source>
        <dbReference type="ARBA" id="ARBA00022527"/>
    </source>
</evidence>
<dbReference type="GO" id="GO:0005524">
    <property type="term" value="F:ATP binding"/>
    <property type="evidence" value="ECO:0007669"/>
    <property type="project" value="UniProtKB-UniRule"/>
</dbReference>
<feature type="signal peptide" evidence="22">
    <location>
        <begin position="1"/>
        <end position="25"/>
    </location>
</feature>
<dbReference type="InterPro" id="IPR008271">
    <property type="entry name" value="Ser/Thr_kinase_AS"/>
</dbReference>
<dbReference type="GeneID" id="110765262"/>
<evidence type="ECO:0000259" key="23">
    <source>
        <dbReference type="PROSITE" id="PS50011"/>
    </source>
</evidence>
<dbReference type="SUPFAM" id="SSF52058">
    <property type="entry name" value="L domain-like"/>
    <property type="match status" value="1"/>
</dbReference>
<dbReference type="Gene3D" id="1.10.510.10">
    <property type="entry name" value="Transferase(Phosphotransferase) domain 1"/>
    <property type="match status" value="1"/>
</dbReference>
<keyword evidence="13 21" id="KW-1133">Transmembrane helix</keyword>
<evidence type="ECO:0000256" key="5">
    <source>
        <dbReference type="ARBA" id="ARBA00022614"/>
    </source>
</evidence>
<evidence type="ECO:0000256" key="11">
    <source>
        <dbReference type="ARBA" id="ARBA00022777"/>
    </source>
</evidence>
<evidence type="ECO:0000256" key="6">
    <source>
        <dbReference type="ARBA" id="ARBA00022679"/>
    </source>
</evidence>
<dbReference type="SUPFAM" id="SSF56112">
    <property type="entry name" value="Protein kinase-like (PK-like)"/>
    <property type="match status" value="1"/>
</dbReference>
<feature type="region of interest" description="Disordered" evidence="20">
    <location>
        <begin position="962"/>
        <end position="1005"/>
    </location>
</feature>
<dbReference type="InterPro" id="IPR001611">
    <property type="entry name" value="Leu-rich_rpt"/>
</dbReference>
<evidence type="ECO:0000256" key="21">
    <source>
        <dbReference type="SAM" id="Phobius"/>
    </source>
</evidence>
<comment type="subcellular location">
    <subcellularLocation>
        <location evidence="1">Membrane</location>
        <topology evidence="1">Single-pass type I membrane protein</topology>
    </subcellularLocation>
</comment>
<dbReference type="GO" id="GO:0016020">
    <property type="term" value="C:membrane"/>
    <property type="evidence" value="ECO:0007669"/>
    <property type="project" value="UniProtKB-SubCell"/>
</dbReference>
<evidence type="ECO:0000256" key="19">
    <source>
        <dbReference type="PROSITE-ProRule" id="PRU10141"/>
    </source>
</evidence>
<dbReference type="InterPro" id="IPR032675">
    <property type="entry name" value="LRR_dom_sf"/>
</dbReference>
<dbReference type="PANTHER" id="PTHR48006:SF81">
    <property type="entry name" value="PROTEIN KINASE DOMAIN-CONTAINING PROTEIN"/>
    <property type="match status" value="1"/>
</dbReference>
<keyword evidence="12 19" id="KW-0067">ATP-binding</keyword>
<comment type="catalytic activity">
    <reaction evidence="18">
        <text>L-seryl-[protein] + ATP = O-phospho-L-seryl-[protein] + ADP + H(+)</text>
        <dbReference type="Rhea" id="RHEA:17989"/>
        <dbReference type="Rhea" id="RHEA-COMP:9863"/>
        <dbReference type="Rhea" id="RHEA-COMP:11604"/>
        <dbReference type="ChEBI" id="CHEBI:15378"/>
        <dbReference type="ChEBI" id="CHEBI:29999"/>
        <dbReference type="ChEBI" id="CHEBI:30616"/>
        <dbReference type="ChEBI" id="CHEBI:83421"/>
        <dbReference type="ChEBI" id="CHEBI:456216"/>
        <dbReference type="EC" id="2.7.11.1"/>
    </reaction>
</comment>
<feature type="binding site" evidence="19">
    <location>
        <position position="689"/>
    </location>
    <ligand>
        <name>ATP</name>
        <dbReference type="ChEBI" id="CHEBI:30616"/>
    </ligand>
</feature>
<evidence type="ECO:0000256" key="18">
    <source>
        <dbReference type="ARBA" id="ARBA00048679"/>
    </source>
</evidence>
<dbReference type="FunFam" id="1.10.510.10:FF:000044">
    <property type="entry name" value="Putative LRR receptor-like serine/threonine-protein kinase"/>
    <property type="match status" value="1"/>
</dbReference>
<proteinExistence type="predicted"/>
<evidence type="ECO:0000256" key="14">
    <source>
        <dbReference type="ARBA" id="ARBA00023136"/>
    </source>
</evidence>
<dbReference type="Pfam" id="PF11721">
    <property type="entry name" value="Malectin"/>
    <property type="match status" value="1"/>
</dbReference>
<dbReference type="RefSeq" id="XP_021824038.1">
    <property type="nucleotide sequence ID" value="XM_021968346.1"/>
</dbReference>
<dbReference type="FunFam" id="3.30.200.20:FF:000217">
    <property type="entry name" value="probable LRR receptor-like serine/threonine-protein kinase At1g53430"/>
    <property type="match status" value="1"/>
</dbReference>
<feature type="chain" id="PRO_5028328514" description="non-specific serine/threonine protein kinase" evidence="22">
    <location>
        <begin position="26"/>
        <end position="1005"/>
    </location>
</feature>
<keyword evidence="8 22" id="KW-0732">Signal</keyword>
<dbReference type="InterPro" id="IPR021720">
    <property type="entry name" value="Malectin_dom"/>
</dbReference>
<keyword evidence="14 21" id="KW-0472">Membrane</keyword>
<organism evidence="24 25">
    <name type="scientific">Prunus avium</name>
    <name type="common">Cherry</name>
    <name type="synonym">Cerasus avium</name>
    <dbReference type="NCBI Taxonomy" id="42229"/>
    <lineage>
        <taxon>Eukaryota</taxon>
        <taxon>Viridiplantae</taxon>
        <taxon>Streptophyta</taxon>
        <taxon>Embryophyta</taxon>
        <taxon>Tracheophyta</taxon>
        <taxon>Spermatophyta</taxon>
        <taxon>Magnoliopsida</taxon>
        <taxon>eudicotyledons</taxon>
        <taxon>Gunneridae</taxon>
        <taxon>Pentapetalae</taxon>
        <taxon>rosids</taxon>
        <taxon>fabids</taxon>
        <taxon>Rosales</taxon>
        <taxon>Rosaceae</taxon>
        <taxon>Amygdaloideae</taxon>
        <taxon>Amygdaleae</taxon>
        <taxon>Prunus</taxon>
    </lineage>
</organism>
<evidence type="ECO:0000256" key="2">
    <source>
        <dbReference type="ARBA" id="ARBA00012513"/>
    </source>
</evidence>
<dbReference type="Proteomes" id="UP000515124">
    <property type="component" value="Unplaced"/>
</dbReference>
<evidence type="ECO:0000256" key="1">
    <source>
        <dbReference type="ARBA" id="ARBA00004479"/>
    </source>
</evidence>
<keyword evidence="3" id="KW-0723">Serine/threonine-protein kinase</keyword>
<dbReference type="PROSITE" id="PS50011">
    <property type="entry name" value="PROTEIN_KINASE_DOM"/>
    <property type="match status" value="1"/>
</dbReference>
<evidence type="ECO:0000256" key="10">
    <source>
        <dbReference type="ARBA" id="ARBA00022741"/>
    </source>
</evidence>
<dbReference type="InterPro" id="IPR017441">
    <property type="entry name" value="Protein_kinase_ATP_BS"/>
</dbReference>
<dbReference type="GO" id="GO:0004674">
    <property type="term" value="F:protein serine/threonine kinase activity"/>
    <property type="evidence" value="ECO:0007669"/>
    <property type="project" value="UniProtKB-KW"/>
</dbReference>
<dbReference type="PRINTS" id="PR00019">
    <property type="entry name" value="LEURICHRPT"/>
</dbReference>
<dbReference type="PROSITE" id="PS00108">
    <property type="entry name" value="PROTEIN_KINASE_ST"/>
    <property type="match status" value="1"/>
</dbReference>
<keyword evidence="6" id="KW-0808">Transferase</keyword>
<feature type="domain" description="Protein kinase" evidence="23">
    <location>
        <begin position="661"/>
        <end position="913"/>
    </location>
</feature>
<dbReference type="KEGG" id="pavi:110765262"/>
<dbReference type="Gene3D" id="3.80.10.10">
    <property type="entry name" value="Ribonuclease Inhibitor"/>
    <property type="match status" value="2"/>
</dbReference>
<keyword evidence="10 19" id="KW-0547">Nucleotide-binding</keyword>
<dbReference type="InterPro" id="IPR051824">
    <property type="entry name" value="LRR_Rcpt-Like_S/T_Kinase"/>
</dbReference>
<evidence type="ECO:0000256" key="16">
    <source>
        <dbReference type="ARBA" id="ARBA00023180"/>
    </source>
</evidence>
<dbReference type="FunFam" id="3.80.10.10:FF:001022">
    <property type="entry name" value="Probable LRR receptor-like serine/threonine-protein kinase At1g53420"/>
    <property type="match status" value="1"/>
</dbReference>
<dbReference type="InterPro" id="IPR001245">
    <property type="entry name" value="Ser-Thr/Tyr_kinase_cat_dom"/>
</dbReference>
<dbReference type="Gene3D" id="3.30.200.20">
    <property type="entry name" value="Phosphorylase Kinase, domain 1"/>
    <property type="match status" value="1"/>
</dbReference>
<keyword evidence="24" id="KW-1185">Reference proteome</keyword>
<keyword evidence="4" id="KW-0597">Phosphoprotein</keyword>
<dbReference type="FunFam" id="2.60.120.430:FF:000004">
    <property type="entry name" value="Putative leucine-rich repeat receptor-like serine/threonine-protein kinase"/>
    <property type="match status" value="1"/>
</dbReference>
<comment type="catalytic activity">
    <reaction evidence="17">
        <text>L-threonyl-[protein] + ATP = O-phospho-L-threonyl-[protein] + ADP + H(+)</text>
        <dbReference type="Rhea" id="RHEA:46608"/>
        <dbReference type="Rhea" id="RHEA-COMP:11060"/>
        <dbReference type="Rhea" id="RHEA-COMP:11605"/>
        <dbReference type="ChEBI" id="CHEBI:15378"/>
        <dbReference type="ChEBI" id="CHEBI:30013"/>
        <dbReference type="ChEBI" id="CHEBI:30616"/>
        <dbReference type="ChEBI" id="CHEBI:61977"/>
        <dbReference type="ChEBI" id="CHEBI:456216"/>
        <dbReference type="EC" id="2.7.11.1"/>
    </reaction>
</comment>
<keyword evidence="15" id="KW-0675">Receptor</keyword>
<dbReference type="Pfam" id="PF07714">
    <property type="entry name" value="PK_Tyr_Ser-Thr"/>
    <property type="match status" value="1"/>
</dbReference>
<evidence type="ECO:0000256" key="9">
    <source>
        <dbReference type="ARBA" id="ARBA00022737"/>
    </source>
</evidence>
<evidence type="ECO:0000256" key="17">
    <source>
        <dbReference type="ARBA" id="ARBA00047899"/>
    </source>
</evidence>
<evidence type="ECO:0000256" key="7">
    <source>
        <dbReference type="ARBA" id="ARBA00022692"/>
    </source>
</evidence>
<evidence type="ECO:0000256" key="8">
    <source>
        <dbReference type="ARBA" id="ARBA00022729"/>
    </source>
</evidence>
<dbReference type="AlphaFoldDB" id="A0A6P5TA00"/>
<keyword evidence="9" id="KW-0677">Repeat</keyword>
<dbReference type="PANTHER" id="PTHR48006">
    <property type="entry name" value="LEUCINE-RICH REPEAT-CONTAINING PROTEIN DDB_G0281931-RELATED"/>
    <property type="match status" value="1"/>
</dbReference>
<dbReference type="Pfam" id="PF00560">
    <property type="entry name" value="LRR_1"/>
    <property type="match status" value="3"/>
</dbReference>
<dbReference type="PROSITE" id="PS00107">
    <property type="entry name" value="PROTEIN_KINASE_ATP"/>
    <property type="match status" value="1"/>
</dbReference>
<feature type="compositionally biased region" description="Polar residues" evidence="20">
    <location>
        <begin position="962"/>
        <end position="988"/>
    </location>
</feature>
<gene>
    <name evidence="25" type="primary">LOC110765262</name>
</gene>
<accession>A0A6P5TA00</accession>
<dbReference type="InterPro" id="IPR000719">
    <property type="entry name" value="Prot_kinase_dom"/>
</dbReference>
<keyword evidence="7 21" id="KW-0812">Transmembrane</keyword>
<keyword evidence="11" id="KW-0418">Kinase</keyword>
<dbReference type="EC" id="2.7.11.1" evidence="2"/>
<evidence type="ECO:0000313" key="24">
    <source>
        <dbReference type="Proteomes" id="UP000515124"/>
    </source>
</evidence>
<evidence type="ECO:0000313" key="25">
    <source>
        <dbReference type="RefSeq" id="XP_021824038.1"/>
    </source>
</evidence>
<dbReference type="Gene3D" id="2.60.120.430">
    <property type="entry name" value="Galactose-binding lectin"/>
    <property type="match status" value="1"/>
</dbReference>
<evidence type="ECO:0000256" key="22">
    <source>
        <dbReference type="SAM" id="SignalP"/>
    </source>
</evidence>
<evidence type="ECO:0000256" key="15">
    <source>
        <dbReference type="ARBA" id="ARBA00023170"/>
    </source>
</evidence>
<sequence length="1005" mass="111104">MNMSFFPRLFLHYLLVVCFANFAFGATRLPRDEVQTLADIAKTLGKTNWSFSGDADPCNHIKPWNDTNAGEGSDGVTCDCSFTSSTVCHITTIVMKTLDLPGTLPVEMARLTYLKEIDLTRNYLNGTIPREWASLPLINISLLANRLTGSIPKEIGNIATLKSLDISMNKLSGELPRELGNLPLIERMILNSNNFTGELPDTFGNLTTLKDFRVGDSHFSGQIPDFIKNWTNLVRLLIQASGLTGPIPSGISHLTNLTDLRITDLSGRETPFENIPLENMKEMKRLILRSCNITGQLPPYLRNMKNLKILDLSFNKLTGEIPSNFDALAYVDNIFLTRNLLTGPVPTWTKNNVDLSYNNFTIGATGCTSQRSNLNLFESFSEANSSKTMCSEIPKCPPTGYEFRINCGGEEVPVNGSKFDADKDWAGPSSFRHTSPNWALSSTGVFIDDNIRDDKLIKTNESILSMADPKLYMDVRLSPISLTYYGFCLRNGNYSVNLHFAETEFTNNKSYKSLGRRIFDVYIQGIQRLKDFNIADEAGGVGKAVIKNFNASVTSGTLEIRFYWAGKGTTRIPQLRGVYGPLISAISVNHADYVPGGSGISVGAVVGIVAGGVFIILLIFGVLWRRGLLGQQNTLEDDLKGVDLQTGKFSFRQLKDATNNFDKANKIGEGGFGSVYKGLLSDGTVIAVKQLSSKSKQGNREFVNEIGMISALQHPHLVKLHGCCIEGNQLLLVYEYMENNSLARALFGPEGSQLKLDWPTRHKICVGIARGLAYLHEESRLKVVHRDIKATNVLLDKNLTPKISDFGLAKLDEEDNTHISTRIAGTYGYMAPEYAMRGYLTDKADVYSFGILVLEIASGRNNTTYSGKENSFYLLDWAQLLKGQGNLLDLVDPRLRSDFNKEEMMLTINVALLCCNVTSTVRPTMSSVVRMLEGGAAVQELVSDPNASSNEIEAMRKHFQSSFGRNTGESQTQTASTEGPWTGSSTSAHDLYPVKPDSTYWDNRK</sequence>
<evidence type="ECO:0000256" key="12">
    <source>
        <dbReference type="ARBA" id="ARBA00022840"/>
    </source>
</evidence>
<dbReference type="SMART" id="SM00220">
    <property type="entry name" value="S_TKc"/>
    <property type="match status" value="1"/>
</dbReference>
<dbReference type="InterPro" id="IPR011009">
    <property type="entry name" value="Kinase-like_dom_sf"/>
</dbReference>
<name>A0A6P5TA00_PRUAV</name>
<evidence type="ECO:0000256" key="20">
    <source>
        <dbReference type="SAM" id="MobiDB-lite"/>
    </source>
</evidence>
<keyword evidence="5" id="KW-0433">Leucine-rich repeat</keyword>
<protein>
    <recommendedName>
        <fullName evidence="2">non-specific serine/threonine protein kinase</fullName>
        <ecNumber evidence="2">2.7.11.1</ecNumber>
    </recommendedName>
</protein>
<dbReference type="CDD" id="cd14066">
    <property type="entry name" value="STKc_IRAK"/>
    <property type="match status" value="1"/>
</dbReference>
<keyword evidence="16" id="KW-0325">Glycoprotein</keyword>
<evidence type="ECO:0000256" key="4">
    <source>
        <dbReference type="ARBA" id="ARBA00022553"/>
    </source>
</evidence>